<dbReference type="EMBL" id="KN818503">
    <property type="protein sequence ID" value="KIL55543.1"/>
    <property type="molecule type" value="Genomic_DNA"/>
</dbReference>
<organism evidence="2 3">
    <name type="scientific">Amanita muscaria (strain Koide BX008)</name>
    <dbReference type="NCBI Taxonomy" id="946122"/>
    <lineage>
        <taxon>Eukaryota</taxon>
        <taxon>Fungi</taxon>
        <taxon>Dikarya</taxon>
        <taxon>Basidiomycota</taxon>
        <taxon>Agaricomycotina</taxon>
        <taxon>Agaricomycetes</taxon>
        <taxon>Agaricomycetidae</taxon>
        <taxon>Agaricales</taxon>
        <taxon>Pluteineae</taxon>
        <taxon>Amanitaceae</taxon>
        <taxon>Amanita</taxon>
    </lineage>
</organism>
<feature type="compositionally biased region" description="Low complexity" evidence="1">
    <location>
        <begin position="63"/>
        <end position="73"/>
    </location>
</feature>
<feature type="compositionally biased region" description="Polar residues" evidence="1">
    <location>
        <begin position="1"/>
        <end position="14"/>
    </location>
</feature>
<feature type="region of interest" description="Disordered" evidence="1">
    <location>
        <begin position="44"/>
        <end position="115"/>
    </location>
</feature>
<dbReference type="HOGENOM" id="CLU_057535_0_0_1"/>
<dbReference type="Proteomes" id="UP000054549">
    <property type="component" value="Unassembled WGS sequence"/>
</dbReference>
<evidence type="ECO:0000313" key="2">
    <source>
        <dbReference type="EMBL" id="KIL55543.1"/>
    </source>
</evidence>
<evidence type="ECO:0000256" key="1">
    <source>
        <dbReference type="SAM" id="MobiDB-lite"/>
    </source>
</evidence>
<proteinExistence type="predicted"/>
<feature type="compositionally biased region" description="Pro residues" evidence="1">
    <location>
        <begin position="89"/>
        <end position="115"/>
    </location>
</feature>
<evidence type="ECO:0000313" key="3">
    <source>
        <dbReference type="Proteomes" id="UP000054549"/>
    </source>
</evidence>
<dbReference type="AlphaFoldDB" id="A0A0C2WHG9"/>
<sequence length="465" mass="51369">MSTYSTASENSASDASPAPLPVPIPSTVEVYAIVPPGWGGPAWTDVESAHPADSWQDGLTTRWDTPSPDSWSPIIPPEPLVPSLNSPISPAPLPSPLLLPAPPPTQASPSPAPSPIPQYVEALANQILDAMEDSSDKENVPPRAATPYPDTPLLLQSEFVLVYDRLGLTPDLRVKVHRVVGMLLDPKAASRVLYEVITKGSTVLMDLLETFHNIAYTPPFGDDVSRFRINLLVDLALRLLQNGIELVLYETLRGVNWDYDHCFNYIRADQDRAQLARPFLSSAEYRPPGLQRAAEELAECLSSQNEVLQRCSKLQTKLEQETRTLAAILPLAFRELPKLEWSEECYLDDAVQRLGHLSSPASLLPDPPITTTPELTYPTFPGPPVPPVTPEIQRKPLENQRHPPHPHKRDLVAKWLDELREGLSALEVEDELPLTTTAAPTPLRISTRPTTTSMATMTWLITIER</sequence>
<name>A0A0C2WHG9_AMAMK</name>
<dbReference type="InParanoid" id="A0A0C2WHG9"/>
<reference evidence="2 3" key="1">
    <citation type="submission" date="2014-04" db="EMBL/GenBank/DDBJ databases">
        <title>Evolutionary Origins and Diversification of the Mycorrhizal Mutualists.</title>
        <authorList>
            <consortium name="DOE Joint Genome Institute"/>
            <consortium name="Mycorrhizal Genomics Consortium"/>
            <person name="Kohler A."/>
            <person name="Kuo A."/>
            <person name="Nagy L.G."/>
            <person name="Floudas D."/>
            <person name="Copeland A."/>
            <person name="Barry K.W."/>
            <person name="Cichocki N."/>
            <person name="Veneault-Fourrey C."/>
            <person name="LaButti K."/>
            <person name="Lindquist E.A."/>
            <person name="Lipzen A."/>
            <person name="Lundell T."/>
            <person name="Morin E."/>
            <person name="Murat C."/>
            <person name="Riley R."/>
            <person name="Ohm R."/>
            <person name="Sun H."/>
            <person name="Tunlid A."/>
            <person name="Henrissat B."/>
            <person name="Grigoriev I.V."/>
            <person name="Hibbett D.S."/>
            <person name="Martin F."/>
        </authorList>
    </citation>
    <scope>NUCLEOTIDE SEQUENCE [LARGE SCALE GENOMIC DNA]</scope>
    <source>
        <strain evidence="2 3">Koide BX008</strain>
    </source>
</reference>
<gene>
    <name evidence="2" type="ORF">M378DRAFT_17856</name>
</gene>
<feature type="region of interest" description="Disordered" evidence="1">
    <location>
        <begin position="1"/>
        <end position="21"/>
    </location>
</feature>
<accession>A0A0C2WHG9</accession>
<protein>
    <submittedName>
        <fullName evidence="2">Uncharacterized protein</fullName>
    </submittedName>
</protein>
<keyword evidence="3" id="KW-1185">Reference proteome</keyword>